<comment type="similarity">
    <text evidence="1">Belongs to the TBP family.</text>
</comment>
<dbReference type="SUPFAM" id="SSF55945">
    <property type="entry name" value="TATA-box binding protein-like"/>
    <property type="match status" value="1"/>
</dbReference>
<feature type="region of interest" description="Disordered" evidence="4">
    <location>
        <begin position="1"/>
        <end position="168"/>
    </location>
</feature>
<feature type="compositionally biased region" description="Basic and acidic residues" evidence="4">
    <location>
        <begin position="133"/>
        <end position="150"/>
    </location>
</feature>
<sequence length="476" mass="53219">MEEESTTCDVEGKRRSVVGDDEEEVQQVISKPGEQTVNESESRTEEVQLVIPKQGEQTEDESVSRTEEVQQVIPKQGEQTEDESVSRTEEVQQVIPKQGEQTEDESVSRTEDESESRTTGVTIKEEPMDDLSLEAKDIMEDRQIKSEKNVVKGRPSKAPVKGKRDDALVSTIKLSPKEKPVDDLNQELTGMEDKQDKENTVVISNSKNKPKIKRRRKIKNMPEMGDHQQCQEVYTKVEGNDPQMTNGKHQESGSNVKLSSTLKCGNIKQQQRQKKAKKPKLSKESSSELGPTVDVVFSNVVSSFSLGRELNLVEIAREACNVEIKPNGALEMALRRPPAVACIWSSGKVTCTASKTENILKAIDHVYPIAQEFKRTRNDREEEDFQRKQERKYAYIMSIVDERLSVNNHLICSSYVPPLTHSLPPTSPTSCTPPHHSVTPCPTPHHTHPLTSISPHPLPAPHPTHSLPATHSPNGI</sequence>
<protein>
    <submittedName>
        <fullName evidence="5">Uncharacterized protein</fullName>
    </submittedName>
</protein>
<evidence type="ECO:0000256" key="1">
    <source>
        <dbReference type="ARBA" id="ARBA00005560"/>
    </source>
</evidence>
<feature type="region of interest" description="Disordered" evidence="4">
    <location>
        <begin position="424"/>
        <end position="476"/>
    </location>
</feature>
<dbReference type="GO" id="GO:0006352">
    <property type="term" value="P:DNA-templated transcription initiation"/>
    <property type="evidence" value="ECO:0007669"/>
    <property type="project" value="InterPro"/>
</dbReference>
<keyword evidence="3" id="KW-0804">Transcription</keyword>
<accession>A0AAE1P0V7</accession>
<keyword evidence="6" id="KW-1185">Reference proteome</keyword>
<dbReference type="GO" id="GO:0003677">
    <property type="term" value="F:DNA binding"/>
    <property type="evidence" value="ECO:0007669"/>
    <property type="project" value="UniProtKB-KW"/>
</dbReference>
<keyword evidence="2" id="KW-0238">DNA-binding</keyword>
<name>A0AAE1P0V7_9EUCA</name>
<evidence type="ECO:0000313" key="6">
    <source>
        <dbReference type="Proteomes" id="UP001292094"/>
    </source>
</evidence>
<dbReference type="PANTHER" id="PTHR10126">
    <property type="entry name" value="TATA-BOX BINDING PROTEIN"/>
    <property type="match status" value="1"/>
</dbReference>
<dbReference type="EMBL" id="JAWZYT010003408">
    <property type="protein sequence ID" value="KAK4298555.1"/>
    <property type="molecule type" value="Genomic_DNA"/>
</dbReference>
<dbReference type="Proteomes" id="UP001292094">
    <property type="component" value="Unassembled WGS sequence"/>
</dbReference>
<feature type="compositionally biased region" description="Polar residues" evidence="4">
    <location>
        <begin position="467"/>
        <end position="476"/>
    </location>
</feature>
<dbReference type="InterPro" id="IPR000814">
    <property type="entry name" value="TBP"/>
</dbReference>
<feature type="compositionally biased region" description="Basic residues" evidence="4">
    <location>
        <begin position="271"/>
        <end position="280"/>
    </location>
</feature>
<feature type="compositionally biased region" description="Polar residues" evidence="4">
    <location>
        <begin position="242"/>
        <end position="263"/>
    </location>
</feature>
<proteinExistence type="inferred from homology"/>
<dbReference type="Pfam" id="PF00352">
    <property type="entry name" value="TBP"/>
    <property type="match status" value="1"/>
</dbReference>
<feature type="region of interest" description="Disordered" evidence="4">
    <location>
        <begin position="189"/>
        <end position="214"/>
    </location>
</feature>
<dbReference type="AlphaFoldDB" id="A0AAE1P0V7"/>
<reference evidence="5" key="1">
    <citation type="submission" date="2023-11" db="EMBL/GenBank/DDBJ databases">
        <title>Genome assemblies of two species of porcelain crab, Petrolisthes cinctipes and Petrolisthes manimaculis (Anomura: Porcellanidae).</title>
        <authorList>
            <person name="Angst P."/>
        </authorList>
    </citation>
    <scope>NUCLEOTIDE SEQUENCE</scope>
    <source>
        <strain evidence="5">PB745_02</strain>
        <tissue evidence="5">Gill</tissue>
    </source>
</reference>
<evidence type="ECO:0000256" key="2">
    <source>
        <dbReference type="ARBA" id="ARBA00023125"/>
    </source>
</evidence>
<gene>
    <name evidence="5" type="ORF">Pmani_029113</name>
</gene>
<evidence type="ECO:0000313" key="5">
    <source>
        <dbReference type="EMBL" id="KAK4298555.1"/>
    </source>
</evidence>
<feature type="region of interest" description="Disordered" evidence="4">
    <location>
        <begin position="239"/>
        <end position="288"/>
    </location>
</feature>
<feature type="compositionally biased region" description="Low complexity" evidence="4">
    <location>
        <begin position="424"/>
        <end position="440"/>
    </location>
</feature>
<comment type="caution">
    <text evidence="5">The sequence shown here is derived from an EMBL/GenBank/DDBJ whole genome shotgun (WGS) entry which is preliminary data.</text>
</comment>
<evidence type="ECO:0000256" key="4">
    <source>
        <dbReference type="SAM" id="MobiDB-lite"/>
    </source>
</evidence>
<evidence type="ECO:0000256" key="3">
    <source>
        <dbReference type="ARBA" id="ARBA00023163"/>
    </source>
</evidence>
<dbReference type="Gene3D" id="3.30.310.10">
    <property type="entry name" value="TATA-Binding Protein"/>
    <property type="match status" value="1"/>
</dbReference>
<dbReference type="InterPro" id="IPR012295">
    <property type="entry name" value="TBP_dom_sf"/>
</dbReference>
<organism evidence="5 6">
    <name type="scientific">Petrolisthes manimaculis</name>
    <dbReference type="NCBI Taxonomy" id="1843537"/>
    <lineage>
        <taxon>Eukaryota</taxon>
        <taxon>Metazoa</taxon>
        <taxon>Ecdysozoa</taxon>
        <taxon>Arthropoda</taxon>
        <taxon>Crustacea</taxon>
        <taxon>Multicrustacea</taxon>
        <taxon>Malacostraca</taxon>
        <taxon>Eumalacostraca</taxon>
        <taxon>Eucarida</taxon>
        <taxon>Decapoda</taxon>
        <taxon>Pleocyemata</taxon>
        <taxon>Anomura</taxon>
        <taxon>Galatheoidea</taxon>
        <taxon>Porcellanidae</taxon>
        <taxon>Petrolisthes</taxon>
    </lineage>
</organism>